<dbReference type="SFLD" id="SFLDG01014">
    <property type="entry name" value="Terpene_Cyclase_Like_1_N-term"/>
    <property type="match status" value="2"/>
</dbReference>
<dbReference type="Gene3D" id="1.50.10.160">
    <property type="match status" value="1"/>
</dbReference>
<dbReference type="Pfam" id="PF01397">
    <property type="entry name" value="Terpene_synth"/>
    <property type="match status" value="2"/>
</dbReference>
<organism evidence="7 8">
    <name type="scientific">Dendrobium thyrsiflorum</name>
    <name type="common">Pinecone-like raceme dendrobium</name>
    <name type="synonym">Orchid</name>
    <dbReference type="NCBI Taxonomy" id="117978"/>
    <lineage>
        <taxon>Eukaryota</taxon>
        <taxon>Viridiplantae</taxon>
        <taxon>Streptophyta</taxon>
        <taxon>Embryophyta</taxon>
        <taxon>Tracheophyta</taxon>
        <taxon>Spermatophyta</taxon>
        <taxon>Magnoliopsida</taxon>
        <taxon>Liliopsida</taxon>
        <taxon>Asparagales</taxon>
        <taxon>Orchidaceae</taxon>
        <taxon>Epidendroideae</taxon>
        <taxon>Malaxideae</taxon>
        <taxon>Dendrobiinae</taxon>
        <taxon>Dendrobium</taxon>
    </lineage>
</organism>
<dbReference type="Gene3D" id="1.50.10.130">
    <property type="entry name" value="Terpene synthase, N-terminal domain"/>
    <property type="match status" value="1"/>
</dbReference>
<dbReference type="AlphaFoldDB" id="A0ABD0VHX1"/>
<dbReference type="InterPro" id="IPR008949">
    <property type="entry name" value="Isoprenoid_synthase_dom_sf"/>
</dbReference>
<dbReference type="GO" id="GO:0016853">
    <property type="term" value="F:isomerase activity"/>
    <property type="evidence" value="ECO:0007669"/>
    <property type="project" value="UniProtKB-KW"/>
</dbReference>
<accession>A0ABD0VHX1</accession>
<dbReference type="FunFam" id="1.50.10.160:FF:000001">
    <property type="entry name" value="Ent-copalyl diphosphate synthase"/>
    <property type="match status" value="1"/>
</dbReference>
<dbReference type="FunFam" id="1.50.10.130:FF:000002">
    <property type="entry name" value="Ent-copalyl diphosphate synthase, chloroplastic"/>
    <property type="match status" value="1"/>
</dbReference>
<feature type="domain" description="Terpene synthase N-terminal" evidence="6">
    <location>
        <begin position="309"/>
        <end position="434"/>
    </location>
</feature>
<dbReference type="Gene3D" id="1.10.600.10">
    <property type="entry name" value="Farnesyl Diphosphate Synthase"/>
    <property type="match status" value="2"/>
</dbReference>
<protein>
    <recommendedName>
        <fullName evidence="6">Terpene synthase N-terminal domain-containing protein</fullName>
    </recommendedName>
</protein>
<reference evidence="7 8" key="1">
    <citation type="journal article" date="2024" name="Plant Biotechnol. J.">
        <title>Dendrobium thyrsiflorum genome and its molecular insights into genes involved in important horticultural traits.</title>
        <authorList>
            <person name="Chen B."/>
            <person name="Wang J.Y."/>
            <person name="Zheng P.J."/>
            <person name="Li K.L."/>
            <person name="Liang Y.M."/>
            <person name="Chen X.F."/>
            <person name="Zhang C."/>
            <person name="Zhao X."/>
            <person name="He X."/>
            <person name="Zhang G.Q."/>
            <person name="Liu Z.J."/>
            <person name="Xu Q."/>
        </authorList>
    </citation>
    <scope>NUCLEOTIDE SEQUENCE [LARGE SCALE GENOMIC DNA]</scope>
    <source>
        <strain evidence="7">GZMU011</strain>
    </source>
</reference>
<evidence type="ECO:0000313" key="8">
    <source>
        <dbReference type="Proteomes" id="UP001552299"/>
    </source>
</evidence>
<sequence>MASSALGKASPFPAIPRNSLPPEPGFSSTFFSFLLPGRLLPSFRPLKAEINVILISFCANSVGNGGMGGWRRKADLAIPVWRGNAILKSSFHEYRPKFSDKKLKEVELPKKIPEPQEESAAKPAEGRRRIWEMIKEVKAMLSSMGDGEITSSAYDTAWVAMVPGAGGCGPRFPSSLQWIVDNQLDDGSWGDQVLFSAHDRIISTLACVVALRFWNLYRDQCQRGLLFLKENMRRLAEEDEELMPIGFEVALPSLMDLAKGLGLDCPYDDPALQFICAKREIKLKRIPRELMHKVPTTLLHSLEGMPGLEWQSLLKLQSSNGSFLFSPSSTAYALMQTGDENCLRYLKKVVDRFHGGVPNVYPVDLFEHLWVVDRLERLGISRYFEAEIKQCMDYIFKHWSEHGICWARSSEVRDIDDTAMAFRLLRLHGYRVSPGDGLQPSDRPTRCRRLDPIAQSDPAAAVDDPDALAPDSDNLLQRPGPQLPSPASLQQSHADVFQNFKRDDKFFGFIGQSTQAVTGMYNLNRASQLIFPDEEILKQAKNFSYHFLREKHASNQLLDKWVIAKDLPGEVAYALDFPFYASLPRIETRLYIEQYGGDGDVWIGKTLYRMLYVNNVLYLDLAKADFNQCQAIHQLEWLGLQRWYEECGLNEHGTWQNFLLRAYFLASVSKFEPDRSAERLGWAGTAVLAEAVANSTTPDAIHSKLTGEVLVGHILRLLDRPCPLKLPIHIFRRHLRWAWGEWLLKLEVGENQQRSCLLQGGTALLLVRSIELCAGRTEPEDEPARLEYDRLVRLTISICGRLQSCARVDQGSKVRIESDSDIESEMQELVKCVLEPRGPNGLNRETKQTFLAVVKSIYYLAWCPSTKLNNHITKVLFEQVE</sequence>
<dbReference type="Proteomes" id="UP001552299">
    <property type="component" value="Unassembled WGS sequence"/>
</dbReference>
<keyword evidence="2" id="KW-0479">Metal-binding</keyword>
<dbReference type="InterPro" id="IPR001906">
    <property type="entry name" value="Terpene_synth_N"/>
</dbReference>
<keyword evidence="8" id="KW-1185">Reference proteome</keyword>
<keyword evidence="3" id="KW-0460">Magnesium</keyword>
<gene>
    <name evidence="7" type="ORF">M5K25_005599</name>
</gene>
<evidence type="ECO:0000313" key="7">
    <source>
        <dbReference type="EMBL" id="KAL0924744.1"/>
    </source>
</evidence>
<evidence type="ECO:0000256" key="4">
    <source>
        <dbReference type="ARBA" id="ARBA00023235"/>
    </source>
</evidence>
<dbReference type="InterPro" id="IPR050148">
    <property type="entry name" value="Terpene_synthase-like"/>
</dbReference>
<evidence type="ECO:0000256" key="2">
    <source>
        <dbReference type="ARBA" id="ARBA00022723"/>
    </source>
</evidence>
<evidence type="ECO:0000256" key="5">
    <source>
        <dbReference type="SAM" id="MobiDB-lite"/>
    </source>
</evidence>
<name>A0ABD0VHX1_DENTH</name>
<comment type="caution">
    <text evidence="7">The sequence shown here is derived from an EMBL/GenBank/DDBJ whole genome shotgun (WGS) entry which is preliminary data.</text>
</comment>
<dbReference type="SUPFAM" id="SSF48576">
    <property type="entry name" value="Terpenoid synthases"/>
    <property type="match status" value="1"/>
</dbReference>
<evidence type="ECO:0000256" key="3">
    <source>
        <dbReference type="ARBA" id="ARBA00022842"/>
    </source>
</evidence>
<dbReference type="SUPFAM" id="SSF48239">
    <property type="entry name" value="Terpenoid cyclases/Protein prenyltransferases"/>
    <property type="match status" value="2"/>
</dbReference>
<keyword evidence="4" id="KW-0413">Isomerase</keyword>
<feature type="region of interest" description="Disordered" evidence="5">
    <location>
        <begin position="455"/>
        <end position="489"/>
    </location>
</feature>
<dbReference type="InterPro" id="IPR008930">
    <property type="entry name" value="Terpenoid_cyclase/PrenylTrfase"/>
</dbReference>
<proteinExistence type="predicted"/>
<feature type="domain" description="Terpene synthase N-terminal" evidence="6">
    <location>
        <begin position="494"/>
        <end position="575"/>
    </location>
</feature>
<dbReference type="InterPro" id="IPR036965">
    <property type="entry name" value="Terpene_synth_N_sf"/>
</dbReference>
<evidence type="ECO:0000259" key="6">
    <source>
        <dbReference type="Pfam" id="PF01397"/>
    </source>
</evidence>
<feature type="compositionally biased region" description="Low complexity" evidence="5">
    <location>
        <begin position="455"/>
        <end position="473"/>
    </location>
</feature>
<comment type="cofactor">
    <cofactor evidence="1">
        <name>Mg(2+)</name>
        <dbReference type="ChEBI" id="CHEBI:18420"/>
    </cofactor>
</comment>
<dbReference type="PANTHER" id="PTHR31739">
    <property type="entry name" value="ENT-COPALYL DIPHOSPHATE SYNTHASE, CHLOROPLASTIC"/>
    <property type="match status" value="1"/>
</dbReference>
<dbReference type="GO" id="GO:0006721">
    <property type="term" value="P:terpenoid metabolic process"/>
    <property type="evidence" value="ECO:0007669"/>
    <property type="project" value="UniProtKB-ARBA"/>
</dbReference>
<dbReference type="EMBL" id="JANQDX010000005">
    <property type="protein sequence ID" value="KAL0924744.1"/>
    <property type="molecule type" value="Genomic_DNA"/>
</dbReference>
<dbReference type="GO" id="GO:0046872">
    <property type="term" value="F:metal ion binding"/>
    <property type="evidence" value="ECO:0007669"/>
    <property type="project" value="UniProtKB-KW"/>
</dbReference>
<evidence type="ECO:0000256" key="1">
    <source>
        <dbReference type="ARBA" id="ARBA00001946"/>
    </source>
</evidence>
<dbReference type="PANTHER" id="PTHR31739:SF4">
    <property type="entry name" value="ENT-COPALYL DIPHOSPHATE SYNTHASE, CHLOROPLASTIC"/>
    <property type="match status" value="1"/>
</dbReference>